<feature type="domain" description="EAL" evidence="4">
    <location>
        <begin position="742"/>
        <end position="997"/>
    </location>
</feature>
<feature type="transmembrane region" description="Helical" evidence="1">
    <location>
        <begin position="219"/>
        <end position="235"/>
    </location>
</feature>
<dbReference type="InterPro" id="IPR000700">
    <property type="entry name" value="PAS-assoc_C"/>
</dbReference>
<evidence type="ECO:0000259" key="2">
    <source>
        <dbReference type="PROSITE" id="PS50112"/>
    </source>
</evidence>
<keyword evidence="7" id="KW-1185">Reference proteome</keyword>
<evidence type="ECO:0000256" key="1">
    <source>
        <dbReference type="SAM" id="Phobius"/>
    </source>
</evidence>
<dbReference type="CDD" id="cd01949">
    <property type="entry name" value="GGDEF"/>
    <property type="match status" value="1"/>
</dbReference>
<dbReference type="InterPro" id="IPR013656">
    <property type="entry name" value="PAS_4"/>
</dbReference>
<protein>
    <submittedName>
        <fullName evidence="6">PAS domain S-box-containing protein/diguanylate cyclase (GGDEF) domain-containing protein</fullName>
    </submittedName>
</protein>
<dbReference type="SUPFAM" id="SSF141868">
    <property type="entry name" value="EAL domain-like"/>
    <property type="match status" value="1"/>
</dbReference>
<dbReference type="Pfam" id="PF08448">
    <property type="entry name" value="PAS_4"/>
    <property type="match status" value="1"/>
</dbReference>
<name>A0A1H1UCU8_9ACTN</name>
<feature type="transmembrane region" description="Helical" evidence="1">
    <location>
        <begin position="122"/>
        <end position="145"/>
    </location>
</feature>
<feature type="domain" description="PAS" evidence="2">
    <location>
        <begin position="450"/>
        <end position="486"/>
    </location>
</feature>
<dbReference type="RefSeq" id="WP_157751354.1">
    <property type="nucleotide sequence ID" value="NZ_BOMJ01000021.1"/>
</dbReference>
<dbReference type="Gene3D" id="3.30.450.20">
    <property type="entry name" value="PAS domain"/>
    <property type="match status" value="1"/>
</dbReference>
<evidence type="ECO:0000259" key="3">
    <source>
        <dbReference type="PROSITE" id="PS50113"/>
    </source>
</evidence>
<keyword evidence="1" id="KW-1133">Transmembrane helix</keyword>
<dbReference type="SMART" id="SM00267">
    <property type="entry name" value="GGDEF"/>
    <property type="match status" value="1"/>
</dbReference>
<dbReference type="NCBIfam" id="TIGR00229">
    <property type="entry name" value="sensory_box"/>
    <property type="match status" value="1"/>
</dbReference>
<dbReference type="InterPro" id="IPR029787">
    <property type="entry name" value="Nucleotide_cyclase"/>
</dbReference>
<dbReference type="PANTHER" id="PTHR44757:SF2">
    <property type="entry name" value="BIOFILM ARCHITECTURE MAINTENANCE PROTEIN MBAA"/>
    <property type="match status" value="1"/>
</dbReference>
<dbReference type="EMBL" id="LT629758">
    <property type="protein sequence ID" value="SDS70270.1"/>
    <property type="molecule type" value="Genomic_DNA"/>
</dbReference>
<dbReference type="InterPro" id="IPR035965">
    <property type="entry name" value="PAS-like_dom_sf"/>
</dbReference>
<dbReference type="Proteomes" id="UP000198688">
    <property type="component" value="Chromosome I"/>
</dbReference>
<feature type="domain" description="PAC" evidence="3">
    <location>
        <begin position="522"/>
        <end position="573"/>
    </location>
</feature>
<dbReference type="Pfam" id="PF00990">
    <property type="entry name" value="GGDEF"/>
    <property type="match status" value="1"/>
</dbReference>
<dbReference type="SUPFAM" id="SSF55785">
    <property type="entry name" value="PYP-like sensor domain (PAS domain)"/>
    <property type="match status" value="1"/>
</dbReference>
<dbReference type="AlphaFoldDB" id="A0A1H1UCU8"/>
<dbReference type="InterPro" id="IPR052155">
    <property type="entry name" value="Biofilm_reg_signaling"/>
</dbReference>
<dbReference type="Gene3D" id="3.20.20.450">
    <property type="entry name" value="EAL domain"/>
    <property type="match status" value="1"/>
</dbReference>
<evidence type="ECO:0000259" key="5">
    <source>
        <dbReference type="PROSITE" id="PS50887"/>
    </source>
</evidence>
<gene>
    <name evidence="6" type="ORF">SAMN04489716_1401</name>
</gene>
<dbReference type="InterPro" id="IPR000160">
    <property type="entry name" value="GGDEF_dom"/>
</dbReference>
<dbReference type="PANTHER" id="PTHR44757">
    <property type="entry name" value="DIGUANYLATE CYCLASE DGCP"/>
    <property type="match status" value="1"/>
</dbReference>
<dbReference type="PROSITE" id="PS50887">
    <property type="entry name" value="GGDEF"/>
    <property type="match status" value="1"/>
</dbReference>
<sequence length="1003" mass="108892">MANRLMLVYASLVAALSGLYFAMPMWRLEIWSCFGILSCLGIVAGVRLHRPRRAAPWLLWAAGTGFFATGTVTALVLSEVMHLQAFPSAADAVFLGGSVPCLLASLITLTRSKATVIDRASLVDALMLTTGAGFLSWVLVVNPYLSSPDLTPLQKAIAVAYPIFDVLILAILVRFMLGAVRSRSAILLLFSGAGLFVADVMYGLNQLNGFWELGSPVDLGWILFYASSGASALLPSMRQLTEPRMVSGSVVGAHRLALSIASLVAPGVLLTQALTGQVRDGVVIALVSAVLVALAVTRMSFVAAGLRRTLVRERELRRACEQLLSATDIATITAVVHEAVERLLPAGTAHRVLLLSPERDADQTERSLTKAVAFEETRDMPPQIAGRLTGHELALRCQLTVGERHTGELVVAADEKALVELQQAISVLAGQAASMIGHIELNREINRRESEAYFRTLVLNAGDVILIVDDVGRLRYSSPSAAGLFGTDDLAGKALEDLFVVEQRSEIHSTIEGVSADAKIDTATDWTVLGAAGEHADVEVSLRNLRHEPSVNGIVLTLRDVTDRRRMQRELEERAYLDPLTGLGSRLRFQDDVERAALSANFTGVLLVDIDEFRTVNEAFGHHTADELLRAVGRRLRDCLRAPSSVARLGADEFGAVVEGARDAAEIDRLLDEVMCRFTEPFVLAGSSLTVQLSIGVATTADADNHEQLLSQAAAALRNAKSTGKRRWRRYEAALHREIIGQAQLRAELEHAITADQLVLHFQPIIELESGRVDGLESLVRWQHPVKGLLPPAGFIELAEESGLIVPLGMWVLEHSLREAVKWQELFPQDPPHVSVNVSARQFRSPGFVDQVLVLVDQMGLAPHLLTVEITESLLLTEPEQVRAELCVLRNAGVRVSIDDFGTGYSSLSYLHQVPADILKLDKSFVDTMSVSSRQHDLVQGIVQLAHTLALDVVAEGIETVTDRALLTATGCRYGQGYLISRPIPEPDVVAWLTANLVTPVST</sequence>
<dbReference type="NCBIfam" id="TIGR00254">
    <property type="entry name" value="GGDEF"/>
    <property type="match status" value="1"/>
</dbReference>
<evidence type="ECO:0000313" key="7">
    <source>
        <dbReference type="Proteomes" id="UP000198688"/>
    </source>
</evidence>
<dbReference type="InterPro" id="IPR000014">
    <property type="entry name" value="PAS"/>
</dbReference>
<evidence type="ECO:0000313" key="6">
    <source>
        <dbReference type="EMBL" id="SDS70270.1"/>
    </source>
</evidence>
<dbReference type="PROSITE" id="PS50883">
    <property type="entry name" value="EAL"/>
    <property type="match status" value="1"/>
</dbReference>
<feature type="transmembrane region" description="Helical" evidence="1">
    <location>
        <begin position="157"/>
        <end position="177"/>
    </location>
</feature>
<dbReference type="InterPro" id="IPR035919">
    <property type="entry name" value="EAL_sf"/>
</dbReference>
<dbReference type="Pfam" id="PF00563">
    <property type="entry name" value="EAL"/>
    <property type="match status" value="1"/>
</dbReference>
<dbReference type="SMART" id="SM00091">
    <property type="entry name" value="PAS"/>
    <property type="match status" value="1"/>
</dbReference>
<dbReference type="PROSITE" id="PS50112">
    <property type="entry name" value="PAS"/>
    <property type="match status" value="1"/>
</dbReference>
<dbReference type="STRING" id="113562.SAMN04489716_1401"/>
<feature type="transmembrane region" description="Helical" evidence="1">
    <location>
        <begin position="29"/>
        <end position="46"/>
    </location>
</feature>
<dbReference type="PROSITE" id="PS50113">
    <property type="entry name" value="PAC"/>
    <property type="match status" value="1"/>
</dbReference>
<dbReference type="SUPFAM" id="SSF55073">
    <property type="entry name" value="Nucleotide cyclase"/>
    <property type="match status" value="1"/>
</dbReference>
<dbReference type="InterPro" id="IPR001633">
    <property type="entry name" value="EAL_dom"/>
</dbReference>
<dbReference type="OrthoDB" id="3314286at2"/>
<feature type="transmembrane region" description="Helical" evidence="1">
    <location>
        <begin position="7"/>
        <end position="23"/>
    </location>
</feature>
<accession>A0A1H1UCU8</accession>
<feature type="transmembrane region" description="Helical" evidence="1">
    <location>
        <begin position="184"/>
        <end position="204"/>
    </location>
</feature>
<feature type="transmembrane region" description="Helical" evidence="1">
    <location>
        <begin position="281"/>
        <end position="306"/>
    </location>
</feature>
<dbReference type="Gene3D" id="3.30.70.270">
    <property type="match status" value="1"/>
</dbReference>
<proteinExistence type="predicted"/>
<dbReference type="InterPro" id="IPR043128">
    <property type="entry name" value="Rev_trsase/Diguanyl_cyclase"/>
</dbReference>
<dbReference type="SMART" id="SM00052">
    <property type="entry name" value="EAL"/>
    <property type="match status" value="1"/>
</dbReference>
<feature type="transmembrane region" description="Helical" evidence="1">
    <location>
        <begin position="58"/>
        <end position="77"/>
    </location>
</feature>
<keyword evidence="1" id="KW-0472">Membrane</keyword>
<reference evidence="6 7" key="1">
    <citation type="submission" date="2016-10" db="EMBL/GenBank/DDBJ databases">
        <authorList>
            <person name="de Groot N.N."/>
        </authorList>
    </citation>
    <scope>NUCLEOTIDE SEQUENCE [LARGE SCALE GENOMIC DNA]</scope>
    <source>
        <strain evidence="6 7">DSM 43941</strain>
    </source>
</reference>
<dbReference type="CDD" id="cd01948">
    <property type="entry name" value="EAL"/>
    <property type="match status" value="1"/>
</dbReference>
<keyword evidence="1" id="KW-0812">Transmembrane</keyword>
<feature type="domain" description="GGDEF" evidence="5">
    <location>
        <begin position="601"/>
        <end position="733"/>
    </location>
</feature>
<feature type="transmembrane region" description="Helical" evidence="1">
    <location>
        <begin position="89"/>
        <end position="110"/>
    </location>
</feature>
<evidence type="ECO:0000259" key="4">
    <source>
        <dbReference type="PROSITE" id="PS50883"/>
    </source>
</evidence>
<organism evidence="6 7">
    <name type="scientific">Actinoplanes derwentensis</name>
    <dbReference type="NCBI Taxonomy" id="113562"/>
    <lineage>
        <taxon>Bacteria</taxon>
        <taxon>Bacillati</taxon>
        <taxon>Actinomycetota</taxon>
        <taxon>Actinomycetes</taxon>
        <taxon>Micromonosporales</taxon>
        <taxon>Micromonosporaceae</taxon>
        <taxon>Actinoplanes</taxon>
    </lineage>
</organism>